<accession>A0A378Y3Y8</accession>
<proteinExistence type="predicted"/>
<organism evidence="1 2">
    <name type="scientific">Paenibacillus polymyxa</name>
    <name type="common">Bacillus polymyxa</name>
    <dbReference type="NCBI Taxonomy" id="1406"/>
    <lineage>
        <taxon>Bacteria</taxon>
        <taxon>Bacillati</taxon>
        <taxon>Bacillota</taxon>
        <taxon>Bacilli</taxon>
        <taxon>Bacillales</taxon>
        <taxon>Paenibacillaceae</taxon>
        <taxon>Paenibacillus</taxon>
    </lineage>
</organism>
<evidence type="ECO:0000313" key="1">
    <source>
        <dbReference type="EMBL" id="SUA71099.1"/>
    </source>
</evidence>
<gene>
    <name evidence="1" type="ORF">NCTC10343_03986</name>
</gene>
<sequence>MNRGISFEIPNSYGNHLGEILKPIDITTFSWFIGGEESYFIVDDTLGGSLFPDMVTGMDGEDLKKIIDYNKYYLIFANLKAYPKGANIIDVMSYEEYIASECQIILLVIDSVYITVYCKDFEKLEDLYDHIKRKGYKSLEYITDENDTRTRLSVW</sequence>
<reference evidence="1 2" key="1">
    <citation type="submission" date="2018-06" db="EMBL/GenBank/DDBJ databases">
        <authorList>
            <consortium name="Pathogen Informatics"/>
            <person name="Doyle S."/>
        </authorList>
    </citation>
    <scope>NUCLEOTIDE SEQUENCE [LARGE SCALE GENOMIC DNA]</scope>
    <source>
        <strain evidence="1 2">NCTC10343</strain>
    </source>
</reference>
<dbReference type="Pfam" id="PF10903">
    <property type="entry name" value="DUF2691"/>
    <property type="match status" value="1"/>
</dbReference>
<dbReference type="RefSeq" id="WP_019688144.1">
    <property type="nucleotide sequence ID" value="NZ_CP036496.1"/>
</dbReference>
<protein>
    <submittedName>
        <fullName evidence="1">YncE</fullName>
    </submittedName>
</protein>
<dbReference type="EMBL" id="UGSC01000001">
    <property type="protein sequence ID" value="SUA71099.1"/>
    <property type="molecule type" value="Genomic_DNA"/>
</dbReference>
<dbReference type="InterPro" id="IPR020216">
    <property type="entry name" value="Uncharacterised_YncE"/>
</dbReference>
<evidence type="ECO:0000313" key="2">
    <source>
        <dbReference type="Proteomes" id="UP000254400"/>
    </source>
</evidence>
<dbReference type="GeneID" id="93347311"/>
<name>A0A378Y3Y8_PAEPO</name>
<dbReference type="AlphaFoldDB" id="A0A378Y3Y8"/>
<dbReference type="Proteomes" id="UP000254400">
    <property type="component" value="Unassembled WGS sequence"/>
</dbReference>